<evidence type="ECO:0000256" key="4">
    <source>
        <dbReference type="ARBA" id="ARBA00022692"/>
    </source>
</evidence>
<dbReference type="PANTHER" id="PTHR43562">
    <property type="entry name" value="NAPA-TYPE SODIUM/HYDROGEN ANTIPORTER"/>
    <property type="match status" value="1"/>
</dbReference>
<dbReference type="InterPro" id="IPR006153">
    <property type="entry name" value="Cation/H_exchanger_TM"/>
</dbReference>
<evidence type="ECO:0000256" key="10">
    <source>
        <dbReference type="SAM" id="Phobius"/>
    </source>
</evidence>
<keyword evidence="2" id="KW-0813">Transport</keyword>
<dbReference type="GO" id="GO:0015297">
    <property type="term" value="F:antiporter activity"/>
    <property type="evidence" value="ECO:0007669"/>
    <property type="project" value="UniProtKB-KW"/>
</dbReference>
<dbReference type="GO" id="GO:0006814">
    <property type="term" value="P:sodium ion transport"/>
    <property type="evidence" value="ECO:0007669"/>
    <property type="project" value="UniProtKB-KW"/>
</dbReference>
<keyword evidence="6" id="KW-0915">Sodium</keyword>
<dbReference type="InterPro" id="IPR038770">
    <property type="entry name" value="Na+/solute_symporter_sf"/>
</dbReference>
<evidence type="ECO:0000256" key="8">
    <source>
        <dbReference type="ARBA" id="ARBA00023136"/>
    </source>
</evidence>
<comment type="caution">
    <text evidence="12">The sequence shown here is derived from an EMBL/GenBank/DDBJ whole genome shotgun (WGS) entry which is preliminary data.</text>
</comment>
<evidence type="ECO:0000256" key="9">
    <source>
        <dbReference type="ARBA" id="ARBA00023201"/>
    </source>
</evidence>
<sequence length="391" mass="41094">MHASGGILENWIFQLTLILIASRVGAVAVERVKMSAVIGEIGVGIILGASILGVLHPNEFLQRISTMGVIFMIFLVGLETKLDHILRVGKMALVVALAGVAVPFALGYGFGALAGYDWKTSMFFGAIMTATSVAITARVFMDMGVVRSGVSQTILAAAVIDDVVGLIVLTLVLALTGTSGRPLWVDFGLILGFLALVVPAFWWGVLRAHAWLKSHTGERMLLPFAFSALFLLSFLAEEVGLAAIVGAFLIGMMLASTPDHMFFLTGVNPVNVLLAPAFFVVAGIQVNMGAMMTAFGFTLVFFALAVLGKIGGCGLSALCLGANWRKSLLIGAGMIPRGEVGLIVALIGKQAKLLDDAAFTAAAMMAVLTTLIAPLLLKPMAGAWPDEMKEA</sequence>
<feature type="transmembrane region" description="Helical" evidence="10">
    <location>
        <begin position="261"/>
        <end position="282"/>
    </location>
</feature>
<dbReference type="AlphaFoldDB" id="A0A932HZZ1"/>
<evidence type="ECO:0000313" key="13">
    <source>
        <dbReference type="Proteomes" id="UP000782312"/>
    </source>
</evidence>
<dbReference type="GO" id="GO:0016020">
    <property type="term" value="C:membrane"/>
    <property type="evidence" value="ECO:0007669"/>
    <property type="project" value="UniProtKB-SubCell"/>
</dbReference>
<keyword evidence="3" id="KW-0050">Antiport</keyword>
<feature type="transmembrane region" description="Helical" evidence="10">
    <location>
        <begin position="60"/>
        <end position="79"/>
    </location>
</feature>
<dbReference type="Proteomes" id="UP000782312">
    <property type="component" value="Unassembled WGS sequence"/>
</dbReference>
<proteinExistence type="predicted"/>
<protein>
    <submittedName>
        <fullName evidence="12">Cation:proton antiporter</fullName>
    </submittedName>
</protein>
<evidence type="ECO:0000259" key="11">
    <source>
        <dbReference type="Pfam" id="PF00999"/>
    </source>
</evidence>
<feature type="transmembrane region" description="Helical" evidence="10">
    <location>
        <begin position="12"/>
        <end position="29"/>
    </location>
</feature>
<name>A0A932HZZ1_UNCTE</name>
<feature type="domain" description="Cation/H+ exchanger transmembrane" evidence="11">
    <location>
        <begin position="19"/>
        <end position="380"/>
    </location>
</feature>
<comment type="subcellular location">
    <subcellularLocation>
        <location evidence="1">Membrane</location>
        <topology evidence="1">Multi-pass membrane protein</topology>
    </subcellularLocation>
</comment>
<evidence type="ECO:0000256" key="7">
    <source>
        <dbReference type="ARBA" id="ARBA00023065"/>
    </source>
</evidence>
<keyword evidence="4 10" id="KW-0812">Transmembrane</keyword>
<keyword evidence="7" id="KW-0406">Ion transport</keyword>
<accession>A0A932HZZ1</accession>
<dbReference type="EMBL" id="JACPUR010000017">
    <property type="protein sequence ID" value="MBI3127400.1"/>
    <property type="molecule type" value="Genomic_DNA"/>
</dbReference>
<feature type="transmembrane region" description="Helical" evidence="10">
    <location>
        <begin position="153"/>
        <end position="175"/>
    </location>
</feature>
<feature type="transmembrane region" description="Helical" evidence="10">
    <location>
        <begin position="91"/>
        <end position="116"/>
    </location>
</feature>
<feature type="transmembrane region" description="Helical" evidence="10">
    <location>
        <begin position="187"/>
        <end position="206"/>
    </location>
</feature>
<evidence type="ECO:0000256" key="3">
    <source>
        <dbReference type="ARBA" id="ARBA00022449"/>
    </source>
</evidence>
<feature type="transmembrane region" description="Helical" evidence="10">
    <location>
        <begin position="226"/>
        <end position="255"/>
    </location>
</feature>
<organism evidence="12 13">
    <name type="scientific">Tectimicrobiota bacterium</name>
    <dbReference type="NCBI Taxonomy" id="2528274"/>
    <lineage>
        <taxon>Bacteria</taxon>
        <taxon>Pseudomonadati</taxon>
        <taxon>Nitrospinota/Tectimicrobiota group</taxon>
        <taxon>Candidatus Tectimicrobiota</taxon>
    </lineage>
</organism>
<feature type="transmembrane region" description="Helical" evidence="10">
    <location>
        <begin position="36"/>
        <end position="54"/>
    </location>
</feature>
<gene>
    <name evidence="12" type="ORF">HYZ11_07330</name>
</gene>
<evidence type="ECO:0000313" key="12">
    <source>
        <dbReference type="EMBL" id="MBI3127400.1"/>
    </source>
</evidence>
<keyword evidence="8 10" id="KW-0472">Membrane</keyword>
<dbReference type="Gene3D" id="1.20.1530.20">
    <property type="match status" value="1"/>
</dbReference>
<evidence type="ECO:0000256" key="1">
    <source>
        <dbReference type="ARBA" id="ARBA00004141"/>
    </source>
</evidence>
<evidence type="ECO:0000256" key="2">
    <source>
        <dbReference type="ARBA" id="ARBA00022448"/>
    </source>
</evidence>
<feature type="transmembrane region" description="Helical" evidence="10">
    <location>
        <begin position="122"/>
        <end position="141"/>
    </location>
</feature>
<evidence type="ECO:0000256" key="5">
    <source>
        <dbReference type="ARBA" id="ARBA00022989"/>
    </source>
</evidence>
<evidence type="ECO:0000256" key="6">
    <source>
        <dbReference type="ARBA" id="ARBA00023053"/>
    </source>
</evidence>
<dbReference type="Pfam" id="PF00999">
    <property type="entry name" value="Na_H_Exchanger"/>
    <property type="match status" value="1"/>
</dbReference>
<feature type="transmembrane region" description="Helical" evidence="10">
    <location>
        <begin position="328"/>
        <end position="347"/>
    </location>
</feature>
<keyword evidence="9" id="KW-0739">Sodium transport</keyword>
<reference evidence="12" key="1">
    <citation type="submission" date="2020-07" db="EMBL/GenBank/DDBJ databases">
        <title>Huge and variable diversity of episymbiotic CPR bacteria and DPANN archaea in groundwater ecosystems.</title>
        <authorList>
            <person name="He C.Y."/>
            <person name="Keren R."/>
            <person name="Whittaker M."/>
            <person name="Farag I.F."/>
            <person name="Doudna J."/>
            <person name="Cate J.H.D."/>
            <person name="Banfield J.F."/>
        </authorList>
    </citation>
    <scope>NUCLEOTIDE SEQUENCE</scope>
    <source>
        <strain evidence="12">NC_groundwater_763_Ag_S-0.2um_68_21</strain>
    </source>
</reference>
<keyword evidence="5 10" id="KW-1133">Transmembrane helix</keyword>
<dbReference type="PANTHER" id="PTHR43562:SF3">
    <property type="entry name" value="SODIUM ION_PROTON EXCHANGER (EUROFUNG)"/>
    <property type="match status" value="1"/>
</dbReference>
<feature type="transmembrane region" description="Helical" evidence="10">
    <location>
        <begin position="359"/>
        <end position="377"/>
    </location>
</feature>
<dbReference type="GO" id="GO:1902600">
    <property type="term" value="P:proton transmembrane transport"/>
    <property type="evidence" value="ECO:0007669"/>
    <property type="project" value="InterPro"/>
</dbReference>